<dbReference type="AlphaFoldDB" id="A0A4P6JLD1"/>
<dbReference type="KEGG" id="kbs:EPA93_07190"/>
<evidence type="ECO:0000313" key="2">
    <source>
        <dbReference type="Proteomes" id="UP000290365"/>
    </source>
</evidence>
<dbReference type="RefSeq" id="WP_129886399.1">
    <property type="nucleotide sequence ID" value="NZ_CP035758.1"/>
</dbReference>
<name>A0A4P6JLD1_KTERU</name>
<sequence length="449" mass="50893">MLNEAYIGNYGPYTILENGLPDFNEVVADFLKKSEIGLEEFGRIYGIAARNEPYTRIRIYQMIHNKSFPTDSKRRWILATLLQIPPALLGVTSLEQLLLSSQEVEKPLFPLQQRLATPQTISPTSLNIKEAHQALGNYWKLHRISTAFQHVGEIKTSISQLEKALLYGDRKEKQQNLSLLCGFHMLLSNMASDKEEYNKAILYLNRAYLLASEGNLFKLQVAILCRRGWVFKERGENTAALGYFGKAEQDYTFATDDFTAALSLKKYLSPGIQGSALMSLGQLKAHTAQDGYHFHQAIKQIDTSEQFIGRKDSEDDIHSVTFDEERYHLDKAAAYLASPVKMARYPRDARRELRNALAAQATPIPKRRLAYNTILQAKSYLVEEDYEQAIDVLKQALSQTKSLHSHINLARIASMHGALQKSTYAKGHIDVAVLEVEIFKAQHPKLFNI</sequence>
<gene>
    <name evidence="1" type="ORF">EPA93_07190</name>
</gene>
<evidence type="ECO:0000313" key="1">
    <source>
        <dbReference type="EMBL" id="QBD75802.1"/>
    </source>
</evidence>
<evidence type="ECO:0008006" key="3">
    <source>
        <dbReference type="Google" id="ProtNLM"/>
    </source>
</evidence>
<accession>A0A4P6JLD1</accession>
<dbReference type="InterPro" id="IPR011990">
    <property type="entry name" value="TPR-like_helical_dom_sf"/>
</dbReference>
<dbReference type="Gene3D" id="1.25.40.10">
    <property type="entry name" value="Tetratricopeptide repeat domain"/>
    <property type="match status" value="1"/>
</dbReference>
<organism evidence="1 2">
    <name type="scientific">Ktedonosporobacter rubrisoli</name>
    <dbReference type="NCBI Taxonomy" id="2509675"/>
    <lineage>
        <taxon>Bacteria</taxon>
        <taxon>Bacillati</taxon>
        <taxon>Chloroflexota</taxon>
        <taxon>Ktedonobacteria</taxon>
        <taxon>Ktedonobacterales</taxon>
        <taxon>Ktedonosporobacteraceae</taxon>
        <taxon>Ktedonosporobacter</taxon>
    </lineage>
</organism>
<dbReference type="SUPFAM" id="SSF48452">
    <property type="entry name" value="TPR-like"/>
    <property type="match status" value="1"/>
</dbReference>
<reference evidence="1 2" key="1">
    <citation type="submission" date="2019-01" db="EMBL/GenBank/DDBJ databases">
        <title>Ktedonosporobacter rubrisoli SCAWS-G2.</title>
        <authorList>
            <person name="Huang Y."/>
            <person name="Yan B."/>
        </authorList>
    </citation>
    <scope>NUCLEOTIDE SEQUENCE [LARGE SCALE GENOMIC DNA]</scope>
    <source>
        <strain evidence="1 2">SCAWS-G2</strain>
    </source>
</reference>
<protein>
    <recommendedName>
        <fullName evidence="3">Tetratricopeptide repeat protein</fullName>
    </recommendedName>
</protein>
<dbReference type="OrthoDB" id="173734at2"/>
<keyword evidence="2" id="KW-1185">Reference proteome</keyword>
<dbReference type="EMBL" id="CP035758">
    <property type="protein sequence ID" value="QBD75802.1"/>
    <property type="molecule type" value="Genomic_DNA"/>
</dbReference>
<proteinExistence type="predicted"/>
<dbReference type="Proteomes" id="UP000290365">
    <property type="component" value="Chromosome"/>
</dbReference>